<accession>A0A2W7N805</accession>
<protein>
    <submittedName>
        <fullName evidence="2">Uncharacterized protein</fullName>
    </submittedName>
</protein>
<dbReference type="Proteomes" id="UP000248916">
    <property type="component" value="Unassembled WGS sequence"/>
</dbReference>
<organism evidence="2 3">
    <name type="scientific">Palleronia aestuarii</name>
    <dbReference type="NCBI Taxonomy" id="568105"/>
    <lineage>
        <taxon>Bacteria</taxon>
        <taxon>Pseudomonadati</taxon>
        <taxon>Pseudomonadota</taxon>
        <taxon>Alphaproteobacteria</taxon>
        <taxon>Rhodobacterales</taxon>
        <taxon>Roseobacteraceae</taxon>
        <taxon>Palleronia</taxon>
    </lineage>
</organism>
<dbReference type="AlphaFoldDB" id="A0A2W7N805"/>
<evidence type="ECO:0000256" key="1">
    <source>
        <dbReference type="SAM" id="SignalP"/>
    </source>
</evidence>
<reference evidence="2 3" key="1">
    <citation type="submission" date="2018-06" db="EMBL/GenBank/DDBJ databases">
        <title>Genomic Encyclopedia of Archaeal and Bacterial Type Strains, Phase II (KMG-II): from individual species to whole genera.</title>
        <authorList>
            <person name="Goeker M."/>
        </authorList>
    </citation>
    <scope>NUCLEOTIDE SEQUENCE [LARGE SCALE GENOMIC DNA]</scope>
    <source>
        <strain evidence="2 3">DSM 22009</strain>
    </source>
</reference>
<sequence>MTPTTTKRTMRAILFGLGTAAMTAMTLATALPAAAQSADPTMDEQSETQLQKSIGDQLAARGIEVEVETLSANQLAEIQGLLGRDDSESTNRIEEIINQ</sequence>
<keyword evidence="3" id="KW-1185">Reference proteome</keyword>
<proteinExistence type="predicted"/>
<feature type="chain" id="PRO_5016144137" evidence="1">
    <location>
        <begin position="36"/>
        <end position="99"/>
    </location>
</feature>
<keyword evidence="1" id="KW-0732">Signal</keyword>
<dbReference type="EMBL" id="QKZL01000020">
    <property type="protein sequence ID" value="PZX12994.1"/>
    <property type="molecule type" value="Genomic_DNA"/>
</dbReference>
<name>A0A2W7N805_9RHOB</name>
<evidence type="ECO:0000313" key="3">
    <source>
        <dbReference type="Proteomes" id="UP000248916"/>
    </source>
</evidence>
<evidence type="ECO:0000313" key="2">
    <source>
        <dbReference type="EMBL" id="PZX12994.1"/>
    </source>
</evidence>
<comment type="caution">
    <text evidence="2">The sequence shown here is derived from an EMBL/GenBank/DDBJ whole genome shotgun (WGS) entry which is preliminary data.</text>
</comment>
<feature type="signal peptide" evidence="1">
    <location>
        <begin position="1"/>
        <end position="35"/>
    </location>
</feature>
<dbReference type="RefSeq" id="WP_111538438.1">
    <property type="nucleotide sequence ID" value="NZ_QKZL01000020.1"/>
</dbReference>
<gene>
    <name evidence="2" type="ORF">LX81_03371</name>
</gene>